<dbReference type="OrthoDB" id="6538129at2759"/>
<name>A0A8X6Q265_NEPPI</name>
<comment type="caution">
    <text evidence="3">The sequence shown here is derived from an EMBL/GenBank/DDBJ whole genome shotgun (WGS) entry which is preliminary data.</text>
</comment>
<protein>
    <recommendedName>
        <fullName evidence="2">SWIM-type domain-containing protein</fullName>
    </recommendedName>
</protein>
<dbReference type="AlphaFoldDB" id="A0A8X6Q265"/>
<keyword evidence="1" id="KW-0479">Metal-binding</keyword>
<sequence length="256" mass="29476">MLSKRLLFSIIMSSEYYIEIDTLSKAWYEEKLTYNGNKLPDPFDPKMTKHWFPYSKTMWPQISFGDIYMYLAETENTYTREEMKNYKSLDAYNYVLSGKVSPISGYRNDTLNICILTCKVLSGQSCKKYHHCWISAAPNGIVHNGHCTCMVGLGKACSHVAALLFAVELINKEQNEASSSVTRKRKKTGKKFDPIPVALMNFNRKRKCKKEIFRKSVKPPKEAYETFIAAIKKYVPDAPYLKELSDNEEKCSAFET</sequence>
<reference evidence="3" key="1">
    <citation type="submission" date="2020-08" db="EMBL/GenBank/DDBJ databases">
        <title>Multicomponent nature underlies the extraordinary mechanical properties of spider dragline silk.</title>
        <authorList>
            <person name="Kono N."/>
            <person name="Nakamura H."/>
            <person name="Mori M."/>
            <person name="Yoshida Y."/>
            <person name="Ohtoshi R."/>
            <person name="Malay A.D."/>
            <person name="Moran D.A.P."/>
            <person name="Tomita M."/>
            <person name="Numata K."/>
            <person name="Arakawa K."/>
        </authorList>
    </citation>
    <scope>NUCLEOTIDE SEQUENCE</scope>
</reference>
<evidence type="ECO:0000313" key="4">
    <source>
        <dbReference type="Proteomes" id="UP000887013"/>
    </source>
</evidence>
<keyword evidence="1" id="KW-0862">Zinc</keyword>
<evidence type="ECO:0000256" key="1">
    <source>
        <dbReference type="PROSITE-ProRule" id="PRU00325"/>
    </source>
</evidence>
<proteinExistence type="predicted"/>
<keyword evidence="1" id="KW-0863">Zinc-finger</keyword>
<dbReference type="PANTHER" id="PTHR47526:SF3">
    <property type="entry name" value="PHD-TYPE DOMAIN-CONTAINING PROTEIN"/>
    <property type="match status" value="1"/>
</dbReference>
<evidence type="ECO:0000259" key="2">
    <source>
        <dbReference type="PROSITE" id="PS50966"/>
    </source>
</evidence>
<dbReference type="PANTHER" id="PTHR47526">
    <property type="entry name" value="ATP-DEPENDENT DNA HELICASE"/>
    <property type="match status" value="1"/>
</dbReference>
<dbReference type="InterPro" id="IPR007527">
    <property type="entry name" value="Znf_SWIM"/>
</dbReference>
<feature type="domain" description="SWIM-type" evidence="2">
    <location>
        <begin position="132"/>
        <end position="168"/>
    </location>
</feature>
<accession>A0A8X6Q265</accession>
<keyword evidence="4" id="KW-1185">Reference proteome</keyword>
<dbReference type="PROSITE" id="PS50966">
    <property type="entry name" value="ZF_SWIM"/>
    <property type="match status" value="1"/>
</dbReference>
<dbReference type="EMBL" id="BMAW01076450">
    <property type="protein sequence ID" value="GFU01581.1"/>
    <property type="molecule type" value="Genomic_DNA"/>
</dbReference>
<dbReference type="GO" id="GO:0008270">
    <property type="term" value="F:zinc ion binding"/>
    <property type="evidence" value="ECO:0007669"/>
    <property type="project" value="UniProtKB-KW"/>
</dbReference>
<gene>
    <name evidence="3" type="ORF">NPIL_134221</name>
</gene>
<dbReference type="Proteomes" id="UP000887013">
    <property type="component" value="Unassembled WGS sequence"/>
</dbReference>
<organism evidence="3 4">
    <name type="scientific">Nephila pilipes</name>
    <name type="common">Giant wood spider</name>
    <name type="synonym">Nephila maculata</name>
    <dbReference type="NCBI Taxonomy" id="299642"/>
    <lineage>
        <taxon>Eukaryota</taxon>
        <taxon>Metazoa</taxon>
        <taxon>Ecdysozoa</taxon>
        <taxon>Arthropoda</taxon>
        <taxon>Chelicerata</taxon>
        <taxon>Arachnida</taxon>
        <taxon>Araneae</taxon>
        <taxon>Araneomorphae</taxon>
        <taxon>Entelegynae</taxon>
        <taxon>Araneoidea</taxon>
        <taxon>Nephilidae</taxon>
        <taxon>Nephila</taxon>
    </lineage>
</organism>
<evidence type="ECO:0000313" key="3">
    <source>
        <dbReference type="EMBL" id="GFU01581.1"/>
    </source>
</evidence>